<accession>A0ABP7THD9</accession>
<dbReference type="RefSeq" id="WP_344881708.1">
    <property type="nucleotide sequence ID" value="NZ_BAABAL010000019.1"/>
</dbReference>
<evidence type="ECO:0000313" key="2">
    <source>
        <dbReference type="Proteomes" id="UP001501747"/>
    </source>
</evidence>
<reference evidence="2" key="1">
    <citation type="journal article" date="2019" name="Int. J. Syst. Evol. Microbiol.">
        <title>The Global Catalogue of Microorganisms (GCM) 10K type strain sequencing project: providing services to taxonomists for standard genome sequencing and annotation.</title>
        <authorList>
            <consortium name="The Broad Institute Genomics Platform"/>
            <consortium name="The Broad Institute Genome Sequencing Center for Infectious Disease"/>
            <person name="Wu L."/>
            <person name="Ma J."/>
        </authorList>
    </citation>
    <scope>NUCLEOTIDE SEQUENCE [LARGE SCALE GENOMIC DNA]</scope>
    <source>
        <strain evidence="2">JCM 17342</strain>
    </source>
</reference>
<evidence type="ECO:0000313" key="1">
    <source>
        <dbReference type="EMBL" id="GAA4026147.1"/>
    </source>
</evidence>
<dbReference type="EMBL" id="BAABAL010000019">
    <property type="protein sequence ID" value="GAA4026147.1"/>
    <property type="molecule type" value="Genomic_DNA"/>
</dbReference>
<evidence type="ECO:0008006" key="3">
    <source>
        <dbReference type="Google" id="ProtNLM"/>
    </source>
</evidence>
<organism evidence="1 2">
    <name type="scientific">Allokutzneria multivorans</name>
    <dbReference type="NCBI Taxonomy" id="1142134"/>
    <lineage>
        <taxon>Bacteria</taxon>
        <taxon>Bacillati</taxon>
        <taxon>Actinomycetota</taxon>
        <taxon>Actinomycetes</taxon>
        <taxon>Pseudonocardiales</taxon>
        <taxon>Pseudonocardiaceae</taxon>
        <taxon>Allokutzneria</taxon>
    </lineage>
</organism>
<comment type="caution">
    <text evidence="1">The sequence shown here is derived from an EMBL/GenBank/DDBJ whole genome shotgun (WGS) entry which is preliminary data.</text>
</comment>
<sequence length="96" mass="9815">MGFTVVTDELRKAARTARSAGEGAGAVNVAAEADQIAAAMPGGAAAAAAAKLAGHWKTSVSSWANDVQAHAKRLDESAALYNAKDANARDDMRQAF</sequence>
<name>A0ABP7THD9_9PSEU</name>
<dbReference type="Proteomes" id="UP001501747">
    <property type="component" value="Unassembled WGS sequence"/>
</dbReference>
<proteinExistence type="predicted"/>
<protein>
    <recommendedName>
        <fullName evidence="3">Excreted virulence factor EspC (Type VII ESX diderm)</fullName>
    </recommendedName>
</protein>
<gene>
    <name evidence="1" type="ORF">GCM10022247_58670</name>
</gene>
<keyword evidence="2" id="KW-1185">Reference proteome</keyword>